<dbReference type="Gene3D" id="3.90.550.10">
    <property type="entry name" value="Spore Coat Polysaccharide Biosynthesis Protein SpsA, Chain A"/>
    <property type="match status" value="1"/>
</dbReference>
<dbReference type="Pfam" id="PF00535">
    <property type="entry name" value="Glycos_transf_2"/>
    <property type="match status" value="1"/>
</dbReference>
<sequence length="312" mass="36260">MSLVESPPLISIIIPVYNVEAYLEETLTSVYAQTYNNWECIIVNDGSTDNSLSIAKQWAEKDLRFKVFSQENAGVSAARNYGIDLAKGEYIAFLDSDDIWLPLHLETSINQLLQHKVDLVYSQPYLILNGNKTSQSSRDLSTESGVIKQKKAIELFLNRNQIATPTVLCKKEIILKCGKFSFHKNAEDLHLWLKLLLAGATFYSMETASCYVRFHSQSTSNEDRYCTKEVVEVIHHIKDKIIENDIKYHSFFTYWARRYFLLKEEKKHYIEAIDYINSIEPNYFSIWKKTSLYFPLKILKITTLQLLKFYAK</sequence>
<proteinExistence type="predicted"/>
<evidence type="ECO:0000313" key="2">
    <source>
        <dbReference type="EMBL" id="WOC52439.1"/>
    </source>
</evidence>
<evidence type="ECO:0000313" key="3">
    <source>
        <dbReference type="Proteomes" id="UP001432059"/>
    </source>
</evidence>
<dbReference type="PANTHER" id="PTHR22916">
    <property type="entry name" value="GLYCOSYLTRANSFERASE"/>
    <property type="match status" value="1"/>
</dbReference>
<feature type="domain" description="Glycosyltransferase 2-like" evidence="1">
    <location>
        <begin position="11"/>
        <end position="151"/>
    </location>
</feature>
<dbReference type="AlphaFoldDB" id="A0AAU0F3P0"/>
<dbReference type="InterPro" id="IPR001173">
    <property type="entry name" value="Glyco_trans_2-like"/>
</dbReference>
<dbReference type="GO" id="GO:0016758">
    <property type="term" value="F:hexosyltransferase activity"/>
    <property type="evidence" value="ECO:0007669"/>
    <property type="project" value="UniProtKB-ARBA"/>
</dbReference>
<dbReference type="PANTHER" id="PTHR22916:SF3">
    <property type="entry name" value="UDP-GLCNAC:BETAGAL BETA-1,3-N-ACETYLGLUCOSAMINYLTRANSFERASE-LIKE PROTEIN 1"/>
    <property type="match status" value="1"/>
</dbReference>
<gene>
    <name evidence="2" type="ORF">BPO_1792</name>
</gene>
<accession>A0AAU0F3P0</accession>
<dbReference type="EMBL" id="CP136426">
    <property type="protein sequence ID" value="WOC52439.1"/>
    <property type="molecule type" value="Genomic_DNA"/>
</dbReference>
<keyword evidence="3" id="KW-1185">Reference proteome</keyword>
<evidence type="ECO:0000259" key="1">
    <source>
        <dbReference type="Pfam" id="PF00535"/>
    </source>
</evidence>
<dbReference type="RefSeq" id="WP_327983843.1">
    <property type="nucleotide sequence ID" value="NZ_CP136426.1"/>
</dbReference>
<dbReference type="CDD" id="cd00761">
    <property type="entry name" value="Glyco_tranf_GTA_type"/>
    <property type="match status" value="1"/>
</dbReference>
<organism evidence="2 3">
    <name type="scientific">Bergeyella porcorum</name>
    <dbReference type="NCBI Taxonomy" id="1735111"/>
    <lineage>
        <taxon>Bacteria</taxon>
        <taxon>Pseudomonadati</taxon>
        <taxon>Bacteroidota</taxon>
        <taxon>Flavobacteriia</taxon>
        <taxon>Flavobacteriales</taxon>
        <taxon>Weeksellaceae</taxon>
        <taxon>Bergeyella</taxon>
    </lineage>
</organism>
<dbReference type="SUPFAM" id="SSF53448">
    <property type="entry name" value="Nucleotide-diphospho-sugar transferases"/>
    <property type="match status" value="1"/>
</dbReference>
<dbReference type="InterPro" id="IPR029044">
    <property type="entry name" value="Nucleotide-diphossugar_trans"/>
</dbReference>
<name>A0AAU0F3P0_9FLAO</name>
<reference evidence="2" key="1">
    <citation type="submission" date="2023-10" db="EMBL/GenBank/DDBJ databases">
        <title>Characterization and whole genome sequencing of a novel strain of Bergeyella porcorum QD2021 isolated from pig.</title>
        <authorList>
            <person name="Liu G."/>
            <person name="Chen C."/>
            <person name="Han X."/>
        </authorList>
    </citation>
    <scope>NUCLEOTIDE SEQUENCE</scope>
    <source>
        <strain evidence="2">QD2021</strain>
    </source>
</reference>
<dbReference type="Proteomes" id="UP001432059">
    <property type="component" value="Chromosome"/>
</dbReference>
<protein>
    <submittedName>
        <fullName evidence="2">Glycosyltransferase involved in cell wall bisynthesis</fullName>
    </submittedName>
</protein>
<dbReference type="KEGG" id="bpor:BPO_1792"/>